<dbReference type="PANTHER" id="PTHR24161:SF119">
    <property type="entry name" value="ANKYRIN REPEAT DOMAIN 44"/>
    <property type="match status" value="1"/>
</dbReference>
<protein>
    <submittedName>
        <fullName evidence="5">Uncharacterized protein</fullName>
    </submittedName>
</protein>
<feature type="region of interest" description="Disordered" evidence="3">
    <location>
        <begin position="188"/>
        <end position="207"/>
    </location>
</feature>
<evidence type="ECO:0000256" key="3">
    <source>
        <dbReference type="SAM" id="MobiDB-lite"/>
    </source>
</evidence>
<proteinExistence type="predicted"/>
<reference evidence="5 6" key="1">
    <citation type="submission" date="2019-04" db="EMBL/GenBank/DDBJ databases">
        <authorList>
            <person name="Van Vliet M D."/>
        </authorList>
    </citation>
    <scope>NUCLEOTIDE SEQUENCE [LARGE SCALE GENOMIC DNA]</scope>
    <source>
        <strain evidence="5 6">F21</strain>
    </source>
</reference>
<dbReference type="RefSeq" id="WP_136063144.1">
    <property type="nucleotide sequence ID" value="NZ_CAAHFH010000002.1"/>
</dbReference>
<dbReference type="AlphaFoldDB" id="A0A6C2UQY3"/>
<dbReference type="SUPFAM" id="SSF48403">
    <property type="entry name" value="Ankyrin repeat"/>
    <property type="match status" value="1"/>
</dbReference>
<dbReference type="PROSITE" id="PS50088">
    <property type="entry name" value="ANK_REPEAT"/>
    <property type="match status" value="3"/>
</dbReference>
<keyword evidence="4" id="KW-0732">Signal</keyword>
<feature type="chain" id="PRO_5025579099" evidence="4">
    <location>
        <begin position="22"/>
        <end position="207"/>
    </location>
</feature>
<evidence type="ECO:0000256" key="4">
    <source>
        <dbReference type="SAM" id="SignalP"/>
    </source>
</evidence>
<keyword evidence="6" id="KW-1185">Reference proteome</keyword>
<keyword evidence="1" id="KW-0677">Repeat</keyword>
<dbReference type="SMART" id="SM00248">
    <property type="entry name" value="ANK"/>
    <property type="match status" value="4"/>
</dbReference>
<dbReference type="Proteomes" id="UP000346198">
    <property type="component" value="Unassembled WGS sequence"/>
</dbReference>
<evidence type="ECO:0000313" key="6">
    <source>
        <dbReference type="Proteomes" id="UP000346198"/>
    </source>
</evidence>
<keyword evidence="2" id="KW-0040">ANK repeat</keyword>
<evidence type="ECO:0000256" key="1">
    <source>
        <dbReference type="ARBA" id="ARBA00022737"/>
    </source>
</evidence>
<feature type="repeat" description="ANK" evidence="2">
    <location>
        <begin position="131"/>
        <end position="163"/>
    </location>
</feature>
<dbReference type="PANTHER" id="PTHR24161">
    <property type="entry name" value="ANK_REP_REGION DOMAIN-CONTAINING PROTEIN-RELATED"/>
    <property type="match status" value="1"/>
</dbReference>
<dbReference type="InterPro" id="IPR036770">
    <property type="entry name" value="Ankyrin_rpt-contain_sf"/>
</dbReference>
<dbReference type="Gene3D" id="1.25.40.20">
    <property type="entry name" value="Ankyrin repeat-containing domain"/>
    <property type="match status" value="1"/>
</dbReference>
<feature type="repeat" description="ANK" evidence="2">
    <location>
        <begin position="97"/>
        <end position="129"/>
    </location>
</feature>
<sequence>MTTTRIISAVLLAGTLFSARAEEAVLKAAPITQQEVIEAALYGKLDTINKALAQGYTADARDPENRTALMYAAFNGQTAVVAKLLDVGADINAQDNTGSTALMFASSGPYSETVQLLLDRGAKINMVDNNEHFSALMWAAAEGQASVVELLLKNKADTTLQDVDGDTAESFAAKAKHYDVVKILKAASPKKKEAAAPKKLETEQKAE</sequence>
<feature type="signal peptide" evidence="4">
    <location>
        <begin position="1"/>
        <end position="21"/>
    </location>
</feature>
<dbReference type="Pfam" id="PF12796">
    <property type="entry name" value="Ank_2"/>
    <property type="match status" value="2"/>
</dbReference>
<feature type="compositionally biased region" description="Basic and acidic residues" evidence="3">
    <location>
        <begin position="190"/>
        <end position="207"/>
    </location>
</feature>
<dbReference type="EMBL" id="CAAHFH010000002">
    <property type="protein sequence ID" value="VGO21704.1"/>
    <property type="molecule type" value="Genomic_DNA"/>
</dbReference>
<gene>
    <name evidence="5" type="ORF">SCARR_03778</name>
</gene>
<organism evidence="5 6">
    <name type="scientific">Pontiella sulfatireligans</name>
    <dbReference type="NCBI Taxonomy" id="2750658"/>
    <lineage>
        <taxon>Bacteria</taxon>
        <taxon>Pseudomonadati</taxon>
        <taxon>Kiritimatiellota</taxon>
        <taxon>Kiritimatiellia</taxon>
        <taxon>Kiritimatiellales</taxon>
        <taxon>Pontiellaceae</taxon>
        <taxon>Pontiella</taxon>
    </lineage>
</organism>
<dbReference type="InterPro" id="IPR002110">
    <property type="entry name" value="Ankyrin_rpt"/>
</dbReference>
<name>A0A6C2UQY3_9BACT</name>
<feature type="repeat" description="ANK" evidence="2">
    <location>
        <begin position="64"/>
        <end position="96"/>
    </location>
</feature>
<dbReference type="PROSITE" id="PS50297">
    <property type="entry name" value="ANK_REP_REGION"/>
    <property type="match status" value="3"/>
</dbReference>
<accession>A0A6C2UQY3</accession>
<evidence type="ECO:0000256" key="2">
    <source>
        <dbReference type="PROSITE-ProRule" id="PRU00023"/>
    </source>
</evidence>
<evidence type="ECO:0000313" key="5">
    <source>
        <dbReference type="EMBL" id="VGO21704.1"/>
    </source>
</evidence>